<dbReference type="Pfam" id="PF06985">
    <property type="entry name" value="HET"/>
    <property type="match status" value="1"/>
</dbReference>
<gene>
    <name evidence="2" type="ORF">B0H67DRAFT_447179</name>
</gene>
<dbReference type="PANTHER" id="PTHR33112">
    <property type="entry name" value="DOMAIN PROTEIN, PUTATIVE-RELATED"/>
    <property type="match status" value="1"/>
</dbReference>
<evidence type="ECO:0000259" key="1">
    <source>
        <dbReference type="Pfam" id="PF06985"/>
    </source>
</evidence>
<feature type="non-terminal residue" evidence="2">
    <location>
        <position position="1"/>
    </location>
</feature>
<name>A0AA40AHE5_9PEZI</name>
<evidence type="ECO:0000313" key="3">
    <source>
        <dbReference type="Proteomes" id="UP001172102"/>
    </source>
</evidence>
<proteinExistence type="predicted"/>
<dbReference type="AlphaFoldDB" id="A0AA40AHE5"/>
<feature type="non-terminal residue" evidence="2">
    <location>
        <position position="105"/>
    </location>
</feature>
<comment type="caution">
    <text evidence="2">The sequence shown here is derived from an EMBL/GenBank/DDBJ whole genome shotgun (WGS) entry which is preliminary data.</text>
</comment>
<feature type="domain" description="Heterokaryon incompatibility" evidence="1">
    <location>
        <begin position="14"/>
        <end position="61"/>
    </location>
</feature>
<keyword evidence="3" id="KW-1185">Reference proteome</keyword>
<accession>A0AA40AHE5</accession>
<organism evidence="2 3">
    <name type="scientific">Lasiosphaeris hirsuta</name>
    <dbReference type="NCBI Taxonomy" id="260670"/>
    <lineage>
        <taxon>Eukaryota</taxon>
        <taxon>Fungi</taxon>
        <taxon>Dikarya</taxon>
        <taxon>Ascomycota</taxon>
        <taxon>Pezizomycotina</taxon>
        <taxon>Sordariomycetes</taxon>
        <taxon>Sordariomycetidae</taxon>
        <taxon>Sordariales</taxon>
        <taxon>Lasiosphaeriaceae</taxon>
        <taxon>Lasiosphaeris</taxon>
    </lineage>
</organism>
<sequence length="105" mass="11967">LTSAALASFRVRIPPEALPKTFKDAIRVTRYLGLDHLWIDSLCIIQDSAENWRAESGMMTETRPRSWKCQTRSKHGPGSCLSRRTLHFTEGQVFWECDEGPACEL</sequence>
<protein>
    <recommendedName>
        <fullName evidence="1">Heterokaryon incompatibility domain-containing protein</fullName>
    </recommendedName>
</protein>
<dbReference type="Proteomes" id="UP001172102">
    <property type="component" value="Unassembled WGS sequence"/>
</dbReference>
<dbReference type="EMBL" id="JAUKUA010000004">
    <property type="protein sequence ID" value="KAK0715889.1"/>
    <property type="molecule type" value="Genomic_DNA"/>
</dbReference>
<evidence type="ECO:0000313" key="2">
    <source>
        <dbReference type="EMBL" id="KAK0715889.1"/>
    </source>
</evidence>
<dbReference type="InterPro" id="IPR010730">
    <property type="entry name" value="HET"/>
</dbReference>
<dbReference type="PANTHER" id="PTHR33112:SF10">
    <property type="entry name" value="TOL"/>
    <property type="match status" value="1"/>
</dbReference>
<reference evidence="2" key="1">
    <citation type="submission" date="2023-06" db="EMBL/GenBank/DDBJ databases">
        <title>Genome-scale phylogeny and comparative genomics of the fungal order Sordariales.</title>
        <authorList>
            <consortium name="Lawrence Berkeley National Laboratory"/>
            <person name="Hensen N."/>
            <person name="Bonometti L."/>
            <person name="Westerberg I."/>
            <person name="Brannstrom I.O."/>
            <person name="Guillou S."/>
            <person name="Cros-Aarteil S."/>
            <person name="Calhoun S."/>
            <person name="Haridas S."/>
            <person name="Kuo A."/>
            <person name="Mondo S."/>
            <person name="Pangilinan J."/>
            <person name="Riley R."/>
            <person name="Labutti K."/>
            <person name="Andreopoulos B."/>
            <person name="Lipzen A."/>
            <person name="Chen C."/>
            <person name="Yanf M."/>
            <person name="Daum C."/>
            <person name="Ng V."/>
            <person name="Clum A."/>
            <person name="Steindorff A."/>
            <person name="Ohm R."/>
            <person name="Martin F."/>
            <person name="Silar P."/>
            <person name="Natvig D."/>
            <person name="Lalanne C."/>
            <person name="Gautier V."/>
            <person name="Ament-Velasquez S.L."/>
            <person name="Kruys A."/>
            <person name="Hutchinson M.I."/>
            <person name="Powell A.J."/>
            <person name="Barry K."/>
            <person name="Miller A.N."/>
            <person name="Grigoriev I.V."/>
            <person name="Debuchy R."/>
            <person name="Gladieux P."/>
            <person name="Thoren M.H."/>
            <person name="Johannesson H."/>
        </authorList>
    </citation>
    <scope>NUCLEOTIDE SEQUENCE</scope>
    <source>
        <strain evidence="2">SMH4607-1</strain>
    </source>
</reference>